<dbReference type="InterPro" id="IPR001304">
    <property type="entry name" value="C-type_lectin-like"/>
</dbReference>
<dbReference type="PROSITE" id="PS50041">
    <property type="entry name" value="C_TYPE_LECTIN_2"/>
    <property type="match status" value="1"/>
</dbReference>
<dbReference type="PANTHER" id="PTHR45710">
    <property type="entry name" value="C-TYPE LECTIN DOMAIN-CONTAINING PROTEIN 180"/>
    <property type="match status" value="1"/>
</dbReference>
<dbReference type="GO" id="GO:0030246">
    <property type="term" value="F:carbohydrate binding"/>
    <property type="evidence" value="ECO:0007669"/>
    <property type="project" value="UniProtKB-KW"/>
</dbReference>
<evidence type="ECO:0000259" key="4">
    <source>
        <dbReference type="PROSITE" id="PS50041"/>
    </source>
</evidence>
<name>A0A8U0UUD3_MUSPF</name>
<dbReference type="InterPro" id="IPR033992">
    <property type="entry name" value="NKR-like_CTLD"/>
</dbReference>
<sequence length="178" mass="20684">MTQSPLILTQTDHRNQGTDEKKQGLVCKNTQDSCPDDWIGFQKKCYYFSKEEQDWNSSRHNCVTQHADLTMIDTDEEMGFLKRYKCTSDHWIGLEMTENQTGRWVKGTIFNKRSLTEITSRQRHVGNCVVMALEAWIRSELEHPWGRPCVPRELGASPAGMLTWLDSERLFRVKITSV</sequence>
<comment type="subcellular location">
    <subcellularLocation>
        <location evidence="1">Cell membrane</location>
        <topology evidence="1">Single-pass type II membrane protein</topology>
    </subcellularLocation>
</comment>
<dbReference type="Pfam" id="PF00059">
    <property type="entry name" value="Lectin_C"/>
    <property type="match status" value="1"/>
</dbReference>
<dbReference type="RefSeq" id="XP_044928999.1">
    <property type="nucleotide sequence ID" value="XM_045073064.1"/>
</dbReference>
<protein>
    <submittedName>
        <fullName evidence="6">C-type lectin domain family 2 member D2 isoform X2</fullName>
    </submittedName>
</protein>
<proteinExistence type="predicted"/>
<gene>
    <name evidence="6" type="primary">LOC101682992</name>
</gene>
<keyword evidence="5" id="KW-1185">Reference proteome</keyword>
<feature type="compositionally biased region" description="Basic and acidic residues" evidence="3">
    <location>
        <begin position="11"/>
        <end position="20"/>
    </location>
</feature>
<dbReference type="CDD" id="cd03593">
    <property type="entry name" value="CLECT_NK_receptors_like"/>
    <property type="match status" value="1"/>
</dbReference>
<dbReference type="PANTHER" id="PTHR45710:SF15">
    <property type="entry name" value="C-TYPE LECTIN DOMAIN FAMILY 2 MEMBER B"/>
    <property type="match status" value="1"/>
</dbReference>
<organism evidence="5 6">
    <name type="scientific">Mustela putorius furo</name>
    <name type="common">European domestic ferret</name>
    <name type="synonym">Mustela furo</name>
    <dbReference type="NCBI Taxonomy" id="9669"/>
    <lineage>
        <taxon>Eukaryota</taxon>
        <taxon>Metazoa</taxon>
        <taxon>Chordata</taxon>
        <taxon>Craniata</taxon>
        <taxon>Vertebrata</taxon>
        <taxon>Euteleostomi</taxon>
        <taxon>Mammalia</taxon>
        <taxon>Eutheria</taxon>
        <taxon>Laurasiatheria</taxon>
        <taxon>Carnivora</taxon>
        <taxon>Caniformia</taxon>
        <taxon>Musteloidea</taxon>
        <taxon>Mustelidae</taxon>
        <taxon>Mustelinae</taxon>
        <taxon>Mustela</taxon>
    </lineage>
</organism>
<dbReference type="InterPro" id="IPR016187">
    <property type="entry name" value="CTDL_fold"/>
</dbReference>
<dbReference type="Gene3D" id="3.10.100.10">
    <property type="entry name" value="Mannose-Binding Protein A, subunit A"/>
    <property type="match status" value="1"/>
</dbReference>
<dbReference type="SMART" id="SM00034">
    <property type="entry name" value="CLECT"/>
    <property type="match status" value="1"/>
</dbReference>
<evidence type="ECO:0000313" key="6">
    <source>
        <dbReference type="RefSeq" id="XP_044928999.1"/>
    </source>
</evidence>
<feature type="compositionally biased region" description="Polar residues" evidence="3">
    <location>
        <begin position="1"/>
        <end position="10"/>
    </location>
</feature>
<dbReference type="Proteomes" id="UP000000715">
    <property type="component" value="Unplaced"/>
</dbReference>
<dbReference type="InterPro" id="IPR016186">
    <property type="entry name" value="C-type_lectin-like/link_sf"/>
</dbReference>
<dbReference type="AlphaFoldDB" id="A0A8U0UUD3"/>
<evidence type="ECO:0000256" key="1">
    <source>
        <dbReference type="ARBA" id="ARBA00004401"/>
    </source>
</evidence>
<dbReference type="InterPro" id="IPR050828">
    <property type="entry name" value="C-type_lectin/matrix_domain"/>
</dbReference>
<evidence type="ECO:0000256" key="2">
    <source>
        <dbReference type="ARBA" id="ARBA00022734"/>
    </source>
</evidence>
<keyword evidence="2" id="KW-0430">Lectin</keyword>
<evidence type="ECO:0000256" key="3">
    <source>
        <dbReference type="SAM" id="MobiDB-lite"/>
    </source>
</evidence>
<feature type="region of interest" description="Disordered" evidence="3">
    <location>
        <begin position="1"/>
        <end position="20"/>
    </location>
</feature>
<accession>A0A8U0UUD3</accession>
<evidence type="ECO:0000313" key="5">
    <source>
        <dbReference type="Proteomes" id="UP000000715"/>
    </source>
</evidence>
<feature type="domain" description="C-type lectin" evidence="4">
    <location>
        <begin position="41"/>
        <end position="150"/>
    </location>
</feature>
<dbReference type="GeneID" id="101682992"/>
<dbReference type="GO" id="GO:0005886">
    <property type="term" value="C:plasma membrane"/>
    <property type="evidence" value="ECO:0007669"/>
    <property type="project" value="UniProtKB-SubCell"/>
</dbReference>
<reference evidence="6" key="1">
    <citation type="submission" date="2025-08" db="UniProtKB">
        <authorList>
            <consortium name="RefSeq"/>
        </authorList>
    </citation>
    <scope>IDENTIFICATION</scope>
    <source>
        <tissue evidence="6">Brain</tissue>
    </source>
</reference>
<dbReference type="SUPFAM" id="SSF56436">
    <property type="entry name" value="C-type lectin-like"/>
    <property type="match status" value="1"/>
</dbReference>